<gene>
    <name evidence="1" type="ORF">CRM22_010581</name>
</gene>
<name>A0A4S2L2W4_OPIFE</name>
<proteinExistence type="predicted"/>
<keyword evidence="2" id="KW-1185">Reference proteome</keyword>
<sequence>MTPYGDGAVKLFNRSFHVDDCLISLPTKRVLKTTAKQFREALASGGFNLTGFFSNVEEALCDVLTAISNTTPLHLDRQPDYARRKLGVPWHNTTDYFCFKFERWEGIPTRRALLSYVASLFDPLGMFAPVLLPAKCPIHDFCRRKVAWDDVTPEKETLKLKNWLMNLQNVESIRIPWCIRPKSFASDGKTELRGFYDSSETGYGAAIYKRLIVPPRIPHCALLTGKSRVAPIKYTSIPRLELTSAVLSAGLTAFVRGEQLQTVSNRTTRHERLASILDYSEPEDRMYVESKRNLADIAFRGLQSDTPKLSMWLSGHEFLRKVCNEWLPQPVRCPIPVLHVKSKES</sequence>
<evidence type="ECO:0000313" key="2">
    <source>
        <dbReference type="Proteomes" id="UP000308267"/>
    </source>
</evidence>
<dbReference type="STRING" id="147828.A0A4S2L2W4"/>
<comment type="caution">
    <text evidence="1">The sequence shown here is derived from an EMBL/GenBank/DDBJ whole genome shotgun (WGS) entry which is preliminary data.</text>
</comment>
<evidence type="ECO:0000313" key="1">
    <source>
        <dbReference type="EMBL" id="TGZ54667.1"/>
    </source>
</evidence>
<dbReference type="Proteomes" id="UP000308267">
    <property type="component" value="Unassembled WGS sequence"/>
</dbReference>
<dbReference type="AlphaFoldDB" id="A0A4S2L2W4"/>
<dbReference type="InterPro" id="IPR008042">
    <property type="entry name" value="Retrotrans_Pao"/>
</dbReference>
<dbReference type="EMBL" id="SJOL01009975">
    <property type="protein sequence ID" value="TGZ54667.1"/>
    <property type="molecule type" value="Genomic_DNA"/>
</dbReference>
<dbReference type="PANTHER" id="PTHR47331:SF4">
    <property type="entry name" value="PEPTIDASE S1 DOMAIN-CONTAINING PROTEIN"/>
    <property type="match status" value="1"/>
</dbReference>
<dbReference type="Pfam" id="PF05380">
    <property type="entry name" value="Peptidase_A17"/>
    <property type="match status" value="1"/>
</dbReference>
<accession>A0A4S2L2W4</accession>
<dbReference type="OrthoDB" id="6128880at2759"/>
<reference evidence="1 2" key="1">
    <citation type="journal article" date="2019" name="BMC Genomics">
        <title>New insights from Opisthorchis felineus genome: update on genomics of the epidemiologically important liver flukes.</title>
        <authorList>
            <person name="Ershov N.I."/>
            <person name="Mordvinov V.A."/>
            <person name="Prokhortchouk E.B."/>
            <person name="Pakharukova M.Y."/>
            <person name="Gunbin K.V."/>
            <person name="Ustyantsev K."/>
            <person name="Genaev M.A."/>
            <person name="Blinov A.G."/>
            <person name="Mazur A."/>
            <person name="Boulygina E."/>
            <person name="Tsygankova S."/>
            <person name="Khrameeva E."/>
            <person name="Chekanov N."/>
            <person name="Fan G."/>
            <person name="Xiao A."/>
            <person name="Zhang H."/>
            <person name="Xu X."/>
            <person name="Yang H."/>
            <person name="Solovyev V."/>
            <person name="Lee S.M."/>
            <person name="Liu X."/>
            <person name="Afonnikov D.A."/>
            <person name="Skryabin K.G."/>
        </authorList>
    </citation>
    <scope>NUCLEOTIDE SEQUENCE [LARGE SCALE GENOMIC DNA]</scope>
    <source>
        <strain evidence="1">AK-0245</strain>
        <tissue evidence="1">Whole organism</tissue>
    </source>
</reference>
<dbReference type="PANTHER" id="PTHR47331">
    <property type="entry name" value="PHD-TYPE DOMAIN-CONTAINING PROTEIN"/>
    <property type="match status" value="1"/>
</dbReference>
<organism evidence="1 2">
    <name type="scientific">Opisthorchis felineus</name>
    <dbReference type="NCBI Taxonomy" id="147828"/>
    <lineage>
        <taxon>Eukaryota</taxon>
        <taxon>Metazoa</taxon>
        <taxon>Spiralia</taxon>
        <taxon>Lophotrochozoa</taxon>
        <taxon>Platyhelminthes</taxon>
        <taxon>Trematoda</taxon>
        <taxon>Digenea</taxon>
        <taxon>Opisthorchiida</taxon>
        <taxon>Opisthorchiata</taxon>
        <taxon>Opisthorchiidae</taxon>
        <taxon>Opisthorchis</taxon>
    </lineage>
</organism>
<protein>
    <submittedName>
        <fullName evidence="1">Uncharacterized protein</fullName>
    </submittedName>
</protein>